<evidence type="ECO:0000313" key="2">
    <source>
        <dbReference type="Proteomes" id="UP000799539"/>
    </source>
</evidence>
<proteinExistence type="predicted"/>
<keyword evidence="2" id="KW-1185">Reference proteome</keyword>
<evidence type="ECO:0000313" key="1">
    <source>
        <dbReference type="EMBL" id="KAF2210627.1"/>
    </source>
</evidence>
<dbReference type="EMBL" id="ML992680">
    <property type="protein sequence ID" value="KAF2210627.1"/>
    <property type="molecule type" value="Genomic_DNA"/>
</dbReference>
<protein>
    <submittedName>
        <fullName evidence="1">Uncharacterized protein</fullName>
    </submittedName>
</protein>
<name>A0A6A6FB66_9PEZI</name>
<sequence>MSAQHLFDELRSAQARIDMLTDDIIDSNHAYTNADLQVLDAEHELQSLQRINGYDVRRFTEMTKCANKLNMFRQHRSAVQEHLLRLWRELEAVVNSKENLWADIEIFERRIRFTWEKAAFLREKAVLAAEDDLAQEAHWRRHMFGKTRQGQDRSIADEARVKCEEGQSRRDAQGPLPPLTVNPAALHEWQRYVLQCFSNYGLIDGFPDPCSGPVPVVTPCNRPRCNQEERTLIACSCQLRKTFEAAGVDLKKEWRRWHPDRFQVCAEQRRQLYTLMATEVFRVVNDMRTEVLQRMG</sequence>
<organism evidence="1 2">
    <name type="scientific">Cercospora zeae-maydis SCOH1-5</name>
    <dbReference type="NCBI Taxonomy" id="717836"/>
    <lineage>
        <taxon>Eukaryota</taxon>
        <taxon>Fungi</taxon>
        <taxon>Dikarya</taxon>
        <taxon>Ascomycota</taxon>
        <taxon>Pezizomycotina</taxon>
        <taxon>Dothideomycetes</taxon>
        <taxon>Dothideomycetidae</taxon>
        <taxon>Mycosphaerellales</taxon>
        <taxon>Mycosphaerellaceae</taxon>
        <taxon>Cercospora</taxon>
    </lineage>
</organism>
<reference evidence="1" key="1">
    <citation type="journal article" date="2020" name="Stud. Mycol.">
        <title>101 Dothideomycetes genomes: a test case for predicting lifestyles and emergence of pathogens.</title>
        <authorList>
            <person name="Haridas S."/>
            <person name="Albert R."/>
            <person name="Binder M."/>
            <person name="Bloem J."/>
            <person name="Labutti K."/>
            <person name="Salamov A."/>
            <person name="Andreopoulos B."/>
            <person name="Baker S."/>
            <person name="Barry K."/>
            <person name="Bills G."/>
            <person name="Bluhm B."/>
            <person name="Cannon C."/>
            <person name="Castanera R."/>
            <person name="Culley D."/>
            <person name="Daum C."/>
            <person name="Ezra D."/>
            <person name="Gonzalez J."/>
            <person name="Henrissat B."/>
            <person name="Kuo A."/>
            <person name="Liang C."/>
            <person name="Lipzen A."/>
            <person name="Lutzoni F."/>
            <person name="Magnuson J."/>
            <person name="Mondo S."/>
            <person name="Nolan M."/>
            <person name="Ohm R."/>
            <person name="Pangilinan J."/>
            <person name="Park H.-J."/>
            <person name="Ramirez L."/>
            <person name="Alfaro M."/>
            <person name="Sun H."/>
            <person name="Tritt A."/>
            <person name="Yoshinaga Y."/>
            <person name="Zwiers L.-H."/>
            <person name="Turgeon B."/>
            <person name="Goodwin S."/>
            <person name="Spatafora J."/>
            <person name="Crous P."/>
            <person name="Grigoriev I."/>
        </authorList>
    </citation>
    <scope>NUCLEOTIDE SEQUENCE</scope>
    <source>
        <strain evidence="1">SCOH1-5</strain>
    </source>
</reference>
<dbReference type="AlphaFoldDB" id="A0A6A6FB66"/>
<gene>
    <name evidence="1" type="ORF">CERZMDRAFT_85947</name>
</gene>
<dbReference type="Proteomes" id="UP000799539">
    <property type="component" value="Unassembled WGS sequence"/>
</dbReference>
<dbReference type="OrthoDB" id="3644689at2759"/>
<accession>A0A6A6FB66</accession>